<dbReference type="InterPro" id="IPR035069">
    <property type="entry name" value="TTHA1013/TTHA0281-like"/>
</dbReference>
<evidence type="ECO:0000313" key="3">
    <source>
        <dbReference type="Proteomes" id="UP000263595"/>
    </source>
</evidence>
<dbReference type="InterPro" id="IPR031807">
    <property type="entry name" value="HicB-like"/>
</dbReference>
<protein>
    <submittedName>
        <fullName evidence="2">Antitoxin HicB</fullName>
    </submittedName>
</protein>
<dbReference type="Gene3D" id="3.30.160.250">
    <property type="match status" value="1"/>
</dbReference>
<sequence length="141" mass="15224">MIFEYPVIVHQENGSVWVSSPDVPEMASAGDTAEEALFDAVDALESALSLYVDQKIAIPLPTSAADGQAVVRLPALTAAKAALWNTMLAQRVSKTEMARRLGVNRPQVDRLVDLLHRSKIEQVEHALQVLGQRIALAVVAA</sequence>
<evidence type="ECO:0000313" key="2">
    <source>
        <dbReference type="EMBL" id="SYX89142.1"/>
    </source>
</evidence>
<name>A0A383RQ29_9PSED</name>
<evidence type="ECO:0000259" key="1">
    <source>
        <dbReference type="Pfam" id="PF15919"/>
    </source>
</evidence>
<keyword evidence="3" id="KW-1185">Reference proteome</keyword>
<gene>
    <name evidence="2" type="primary">hicB</name>
    <name evidence="2" type="ORF">CCOS865_01382</name>
</gene>
<dbReference type="Pfam" id="PF15919">
    <property type="entry name" value="HicB_lk_antitox"/>
    <property type="match status" value="1"/>
</dbReference>
<dbReference type="EMBL" id="UNOZ01000008">
    <property type="protein sequence ID" value="SYX89142.1"/>
    <property type="molecule type" value="Genomic_DNA"/>
</dbReference>
<dbReference type="SUPFAM" id="SSF143100">
    <property type="entry name" value="TTHA1013/TTHA0281-like"/>
    <property type="match status" value="1"/>
</dbReference>
<dbReference type="AlphaFoldDB" id="A0A383RQ29"/>
<feature type="domain" description="HicB-like antitoxin of toxin-antitoxin system" evidence="1">
    <location>
        <begin position="5"/>
        <end position="67"/>
    </location>
</feature>
<reference evidence="3" key="1">
    <citation type="submission" date="2018-08" db="EMBL/GenBank/DDBJ databases">
        <authorList>
            <person name="Blom J."/>
        </authorList>
    </citation>
    <scope>NUCLEOTIDE SEQUENCE [LARGE SCALE GENOMIC DNA]</scope>
    <source>
        <strain evidence="3">CCOS 865</strain>
    </source>
</reference>
<proteinExistence type="predicted"/>
<organism evidence="2 3">
    <name type="scientific">Pseudomonas reidholzensis</name>
    <dbReference type="NCBI Taxonomy" id="1785162"/>
    <lineage>
        <taxon>Bacteria</taxon>
        <taxon>Pseudomonadati</taxon>
        <taxon>Pseudomonadota</taxon>
        <taxon>Gammaproteobacteria</taxon>
        <taxon>Pseudomonadales</taxon>
        <taxon>Pseudomonadaceae</taxon>
        <taxon>Pseudomonas</taxon>
    </lineage>
</organism>
<accession>A0A383RQ29</accession>
<dbReference type="Proteomes" id="UP000263595">
    <property type="component" value="Unassembled WGS sequence"/>
</dbReference>